<accession>A0ABV8W659</accession>
<feature type="binding site" evidence="9">
    <location>
        <position position="210"/>
    </location>
    <ligand>
        <name>Mg(2+)</name>
        <dbReference type="ChEBI" id="CHEBI:18420"/>
        <label>1</label>
        <note>catalytic</note>
    </ligand>
</feature>
<keyword evidence="6 9" id="KW-0143">Chaperone</keyword>
<keyword evidence="4 9" id="KW-0378">Hydrolase</keyword>
<organism evidence="11 12">
    <name type="scientific">Flavobacterium quisquiliarum</name>
    <dbReference type="NCBI Taxonomy" id="1834436"/>
    <lineage>
        <taxon>Bacteria</taxon>
        <taxon>Pseudomonadati</taxon>
        <taxon>Bacteroidota</taxon>
        <taxon>Flavobacteriia</taxon>
        <taxon>Flavobacteriales</taxon>
        <taxon>Flavobacteriaceae</taxon>
        <taxon>Flavobacterium</taxon>
    </lineage>
</organism>
<feature type="binding site" evidence="9">
    <location>
        <position position="296"/>
    </location>
    <ligand>
        <name>Mg(2+)</name>
        <dbReference type="ChEBI" id="CHEBI:18420"/>
        <label>2</label>
    </ligand>
</feature>
<feature type="binding site" evidence="9">
    <location>
        <position position="631"/>
    </location>
    <ligand>
        <name>substrate</name>
    </ligand>
</feature>
<feature type="binding site" evidence="9">
    <location>
        <position position="235"/>
    </location>
    <ligand>
        <name>Mg(2+)</name>
        <dbReference type="ChEBI" id="CHEBI:18420"/>
        <label>2</label>
    </ligand>
</feature>
<protein>
    <recommendedName>
        <fullName evidence="9">Fused isobutyryl-CoA mutase</fullName>
    </recommendedName>
    <domain>
        <recommendedName>
            <fullName evidence="9">Isobutyryl-CoA mutase</fullName>
            <shortName evidence="9">ICM</shortName>
            <ecNumber evidence="9">5.4.99.13</ecNumber>
        </recommendedName>
    </domain>
    <domain>
        <recommendedName>
            <fullName evidence="9">P-loop GTPase</fullName>
            <ecNumber evidence="9">3.6.5.-</ecNumber>
        </recommendedName>
        <alternativeName>
            <fullName evidence="9">G-protein chaperone</fullName>
        </alternativeName>
    </domain>
</protein>
<gene>
    <name evidence="9" type="primary">icmF</name>
    <name evidence="11" type="ORF">ACFOY0_14985</name>
</gene>
<evidence type="ECO:0000256" key="9">
    <source>
        <dbReference type="HAMAP-Rule" id="MF_02050"/>
    </source>
</evidence>
<dbReference type="Proteomes" id="UP001595719">
    <property type="component" value="Unassembled WGS sequence"/>
</dbReference>
<feature type="binding site" evidence="9">
    <location>
        <position position="914"/>
    </location>
    <ligand>
        <name>substrate</name>
    </ligand>
</feature>
<comment type="similarity">
    <text evidence="9">Belongs to the IcmF family.</text>
</comment>
<dbReference type="PANTHER" id="PTHR43087:SF1">
    <property type="entry name" value="LAO_AO TRANSPORT SYSTEM ATPASE"/>
    <property type="match status" value="1"/>
</dbReference>
<keyword evidence="12" id="KW-1185">Reference proteome</keyword>
<keyword evidence="8 9" id="KW-0170">Cobalt</keyword>
<evidence type="ECO:0000256" key="5">
    <source>
        <dbReference type="ARBA" id="ARBA00023134"/>
    </source>
</evidence>
<comment type="catalytic activity">
    <reaction evidence="9">
        <text>GTP + H2O = GDP + phosphate + H(+)</text>
        <dbReference type="Rhea" id="RHEA:19669"/>
        <dbReference type="ChEBI" id="CHEBI:15377"/>
        <dbReference type="ChEBI" id="CHEBI:15378"/>
        <dbReference type="ChEBI" id="CHEBI:37565"/>
        <dbReference type="ChEBI" id="CHEBI:43474"/>
        <dbReference type="ChEBI" id="CHEBI:58189"/>
    </reaction>
</comment>
<evidence type="ECO:0000256" key="7">
    <source>
        <dbReference type="ARBA" id="ARBA00023235"/>
    </source>
</evidence>
<comment type="caution">
    <text evidence="9">Lacks conserved residue(s) required for the propagation of feature annotation.</text>
</comment>
<feature type="binding site" evidence="9">
    <location>
        <begin position="343"/>
        <end position="346"/>
    </location>
    <ligand>
        <name>GTP</name>
        <dbReference type="ChEBI" id="CHEBI:37565"/>
    </ligand>
</feature>
<dbReference type="HAMAP" id="MF_02050">
    <property type="entry name" value="IcmF"/>
    <property type="match status" value="1"/>
</dbReference>
<proteinExistence type="inferred from homology"/>
<feature type="binding site" evidence="9">
    <location>
        <position position="234"/>
    </location>
    <ligand>
        <name>Mg(2+)</name>
        <dbReference type="ChEBI" id="CHEBI:18420"/>
        <label>2</label>
    </ligand>
</feature>
<dbReference type="InterPro" id="IPR016176">
    <property type="entry name" value="Cbl-dep_enz_cat"/>
</dbReference>
<dbReference type="InterPro" id="IPR036724">
    <property type="entry name" value="Cobalamin-bd_sf"/>
</dbReference>
<dbReference type="SUPFAM" id="SSF51703">
    <property type="entry name" value="Cobalamin (vitamin B12)-dependent enzymes"/>
    <property type="match status" value="1"/>
</dbReference>
<evidence type="ECO:0000256" key="1">
    <source>
        <dbReference type="ARBA" id="ARBA00001922"/>
    </source>
</evidence>
<feature type="binding site" evidence="9">
    <location>
        <position position="874"/>
    </location>
    <ligand>
        <name>substrate</name>
    </ligand>
</feature>
<dbReference type="InterPro" id="IPR006158">
    <property type="entry name" value="Cobalamin-bd"/>
</dbReference>
<dbReference type="Pfam" id="PF03308">
    <property type="entry name" value="MeaB"/>
    <property type="match status" value="1"/>
</dbReference>
<comment type="subunit">
    <text evidence="9">Homodimer.</text>
</comment>
<keyword evidence="5 9" id="KW-0342">GTP-binding</keyword>
<feature type="domain" description="B12-binding" evidence="10">
    <location>
        <begin position="12"/>
        <end position="150"/>
    </location>
</feature>
<dbReference type="InterPro" id="IPR052040">
    <property type="entry name" value="GTPase/Isobutyryl-CoA_mutase"/>
</dbReference>
<feature type="binding site" evidence="9">
    <location>
        <position position="1145"/>
    </location>
    <ligand>
        <name>GTP</name>
        <dbReference type="ChEBI" id="CHEBI:37565"/>
    </ligand>
</feature>
<evidence type="ECO:0000313" key="11">
    <source>
        <dbReference type="EMBL" id="MFC4392302.1"/>
    </source>
</evidence>
<keyword evidence="3 9" id="KW-0547">Nucleotide-binding</keyword>
<feature type="binding site" evidence="9">
    <location>
        <position position="909"/>
    </location>
    <ligand>
        <name>substrate</name>
    </ligand>
</feature>
<sequence length="1146" mass="128227">MEQQIPYIPKNKVRIVTAASLFDGHDAAINIMRRIIQSTGVEVIHLGHDRSVEEVVNTAIQEDANAIAMTSYQGGHNEYFKYMYDLLREKGAGHIKIFGGGGGVILPSEIEELHEYGITRIYSPDDGRSLGLQGMINDLVQRADFPIGDKLNGEIDHIESKTPTVIARLISSAENFPEIAKTAFDKIHEINSSSKIPVLGITGTGGAGKSSLVDELVRRFLIDFPEKTIGLISVDPSKRKTGGALLGDRIRMNAINNPRVYMRSLATRQSNLALSKYVAEAIQVLKAAKYDLIILETSGIGQSDTEIMDHSDVSLYVMTPEFGAATQLEKIDMLDFADLVALNKFDKRGALDALRDVKKQYQRNHGLWDKSPDEMPVFGTIASQFNDPGMNTLYKAIMDKVVEKTDSDLKSTFEITKEMSEKIFVIPPGRTRYLSEIAENNRSYDETAISQQKVAQKLYGIFKTIESVSGKVPQINKAGIEDSSVLTGGFQEHDENRIFLNLLLNQFDKVKMDLDPYNWEIILNWDEKVAKYKNPVYTFKVRDKEIKIATHSESLSHLQIPKIALPKYEGWGDILRWNLQENVPGEFPFASGLYPFKREGEDPSRMFAGEGGPERTNKRFHYVSAGMPAKRLSTAFDSVTLYGNDPDLRPDIYGKIGNAGVSICCLDDAKKLYSGFDLVHALTSVSMTINGPAPMLLGFFMNAAVDQQCEIYIKANDLEKEVEAKINKLYKEKGIERPKYQGELPAGNNGLGLMLLGVTGDQVLPLDVYNDIKAKTLSQVRGTVQADILKEDQAQNTCIFSTEFALRLMGDVQEYFITKNVRNFYSVSISGYHIAEAGANPITQLAFTLSNGFTYVEYYLSRGMNINDFGPNLSFFFSNGVDPEYSVIGRVARKIWAKAMKNKYGANERAQMLKYHIQTSGRSLHAQEIDFNDIRTTLQALYAIYDNCNSLHTNAYDEAITTPTEESVRRAMAIQLIINKELGLAKNENPIQGSFIIEELTDLVEAAVLQEFDRITERGGVLGAMETMYQRSKIQEESLYYETLKHNGDFPIVGVNTFLSSKGSPTVIPAEVIRATEEEKQYQITMLDNLHNFHEAKVNEHLNTLQQAAIKNENLFDHLMEATKVCSLGQITSALFEVGGQYRRNM</sequence>
<comment type="catalytic activity">
    <reaction evidence="9">
        <text>2-methylpropanoyl-CoA = butanoyl-CoA</text>
        <dbReference type="Rhea" id="RHEA:13141"/>
        <dbReference type="ChEBI" id="CHEBI:57338"/>
        <dbReference type="ChEBI" id="CHEBI:57371"/>
        <dbReference type="EC" id="5.4.99.13"/>
    </reaction>
</comment>
<comment type="caution">
    <text evidence="11">The sequence shown here is derived from an EMBL/GenBank/DDBJ whole genome shotgun (WGS) entry which is preliminary data.</text>
</comment>
<feature type="binding site" evidence="9">
    <location>
        <position position="596"/>
    </location>
    <ligand>
        <name>substrate</name>
    </ligand>
</feature>
<dbReference type="Pfam" id="PF01642">
    <property type="entry name" value="MM_CoA_mutase"/>
    <property type="match status" value="2"/>
</dbReference>
<evidence type="ECO:0000256" key="6">
    <source>
        <dbReference type="ARBA" id="ARBA00023186"/>
    </source>
</evidence>
<dbReference type="CDD" id="cd02071">
    <property type="entry name" value="MM_CoA_mut_B12_BD"/>
    <property type="match status" value="1"/>
</dbReference>
<feature type="binding site" evidence="9">
    <location>
        <position position="251"/>
    </location>
    <ligand>
        <name>GTP</name>
        <dbReference type="ChEBI" id="CHEBI:37565"/>
    </ligand>
</feature>
<dbReference type="InterPro" id="IPR033669">
    <property type="entry name" value="IcmF"/>
</dbReference>
<feature type="binding site" evidence="9">
    <location>
        <position position="297"/>
    </location>
    <ligand>
        <name>Mg(2+)</name>
        <dbReference type="ChEBI" id="CHEBI:18420"/>
        <label>2</label>
    </ligand>
</feature>
<dbReference type="Pfam" id="PF02310">
    <property type="entry name" value="B12-binding"/>
    <property type="match status" value="1"/>
</dbReference>
<dbReference type="RefSeq" id="WP_179007273.1">
    <property type="nucleotide sequence ID" value="NZ_JBHSCO010000004.1"/>
</dbReference>
<comment type="domain">
    <text evidence="9">Is composed of four functional domains: the N-terminal 5'-deoxyadenosylcobalamin binding region that is homologous to the small subunit of ICM (IcmB), a middle P-loop GTPase domain (MeaI) that likely acts as a chaperone for ICM, a structured linker region involved in dimer formation, and a C-terminal part that is homologous to the large substrate-binding subunit of ICM (IcmA).</text>
</comment>
<feature type="binding site" evidence="9">
    <location>
        <position position="781"/>
    </location>
    <ligand>
        <name>substrate</name>
    </ligand>
</feature>
<dbReference type="SUPFAM" id="SSF52540">
    <property type="entry name" value="P-loop containing nucleoside triphosphate hydrolases"/>
    <property type="match status" value="1"/>
</dbReference>
<evidence type="ECO:0000256" key="8">
    <source>
        <dbReference type="ARBA" id="ARBA00023285"/>
    </source>
</evidence>
<dbReference type="Gene3D" id="3.40.50.300">
    <property type="entry name" value="P-loop containing nucleotide triphosphate hydrolases"/>
    <property type="match status" value="1"/>
</dbReference>
<feature type="binding site" evidence="9">
    <location>
        <position position="248"/>
    </location>
    <ligand>
        <name>Mg(2+)</name>
        <dbReference type="ChEBI" id="CHEBI:18420"/>
        <label>1</label>
        <note>catalytic</note>
    </ligand>
</feature>
<feature type="binding site" evidence="9">
    <location>
        <begin position="206"/>
        <end position="211"/>
    </location>
    <ligand>
        <name>GTP</name>
        <dbReference type="ChEBI" id="CHEBI:37565"/>
    </ligand>
</feature>
<keyword evidence="9" id="KW-0479">Metal-binding</keyword>
<dbReference type="InterPro" id="IPR006099">
    <property type="entry name" value="MeMalonylCoA_mutase_a/b_cat"/>
</dbReference>
<comment type="cofactor">
    <cofactor evidence="1 9">
        <name>adenosylcob(III)alamin</name>
        <dbReference type="ChEBI" id="CHEBI:18408"/>
    </cofactor>
</comment>
<dbReference type="Gene3D" id="3.40.50.280">
    <property type="entry name" value="Cobalamin-binding domain"/>
    <property type="match status" value="1"/>
</dbReference>
<keyword evidence="9" id="KW-0511">Multifunctional enzyme</keyword>
<evidence type="ECO:0000256" key="2">
    <source>
        <dbReference type="ARBA" id="ARBA00022628"/>
    </source>
</evidence>
<dbReference type="EMBL" id="JBHSCO010000004">
    <property type="protein sequence ID" value="MFC4392302.1"/>
    <property type="molecule type" value="Genomic_DNA"/>
</dbReference>
<reference evidence="12" key="1">
    <citation type="journal article" date="2019" name="Int. J. Syst. Evol. Microbiol.">
        <title>The Global Catalogue of Microorganisms (GCM) 10K type strain sequencing project: providing services to taxonomists for standard genome sequencing and annotation.</title>
        <authorList>
            <consortium name="The Broad Institute Genomics Platform"/>
            <consortium name="The Broad Institute Genome Sequencing Center for Infectious Disease"/>
            <person name="Wu L."/>
            <person name="Ma J."/>
        </authorList>
    </citation>
    <scope>NUCLEOTIDE SEQUENCE [LARGE SCALE GENOMIC DNA]</scope>
    <source>
        <strain evidence="12">CGMCC 1.15345</strain>
    </source>
</reference>
<name>A0ABV8W659_9FLAO</name>
<comment type="cofactor">
    <cofactor evidence="9">
        <name>Mg(2+)</name>
        <dbReference type="ChEBI" id="CHEBI:18420"/>
    </cofactor>
</comment>
<feature type="binding site" evidence="9">
    <location>
        <position position="1026"/>
    </location>
    <ligand>
        <name>GTP</name>
        <dbReference type="ChEBI" id="CHEBI:37565"/>
    </ligand>
</feature>
<feature type="binding site" description="axial binding residue" evidence="9">
    <location>
        <position position="25"/>
    </location>
    <ligand>
        <name>adenosylcob(III)alamin</name>
        <dbReference type="ChEBI" id="CHEBI:18408"/>
    </ligand>
    <ligandPart>
        <name>Co</name>
        <dbReference type="ChEBI" id="CHEBI:27638"/>
    </ligandPart>
</feature>
<dbReference type="Gene3D" id="3.20.20.240">
    <property type="entry name" value="Methylmalonyl-CoA mutase"/>
    <property type="match status" value="1"/>
</dbReference>
<dbReference type="PANTHER" id="PTHR43087">
    <property type="entry name" value="LYSINE/ARGININE/ORNITHINE TRANSPORT SYSTEM KINASE"/>
    <property type="match status" value="1"/>
</dbReference>
<evidence type="ECO:0000256" key="3">
    <source>
        <dbReference type="ARBA" id="ARBA00022741"/>
    </source>
</evidence>
<dbReference type="PROSITE" id="PS51332">
    <property type="entry name" value="B12_BINDING"/>
    <property type="match status" value="1"/>
</dbReference>
<dbReference type="EC" id="3.6.5.-" evidence="9"/>
<keyword evidence="7 9" id="KW-0413">Isomerase</keyword>
<evidence type="ECO:0000256" key="4">
    <source>
        <dbReference type="ARBA" id="ARBA00022801"/>
    </source>
</evidence>
<feature type="binding site" evidence="9">
    <location>
        <position position="296"/>
    </location>
    <ligand>
        <name>Mg(2+)</name>
        <dbReference type="ChEBI" id="CHEBI:18420"/>
        <label>1</label>
        <note>catalytic</note>
    </ligand>
</feature>
<comment type="function">
    <text evidence="9">Catalyzes the reversible interconversion of isobutyryl-CoA and n-butyryl-CoA, using radical chemistry. Also exhibits GTPase activity, associated with its G-protein domain (MeaI) that functions as a chaperone that assists cofactor delivery and proper holo-enzyme assembly.</text>
</comment>
<keyword evidence="2 9" id="KW-0846">Cobalamin</keyword>
<dbReference type="EC" id="5.4.99.13" evidence="9"/>
<evidence type="ECO:0000313" key="12">
    <source>
        <dbReference type="Proteomes" id="UP001595719"/>
    </source>
</evidence>
<feature type="binding site" evidence="9">
    <location>
        <position position="248"/>
    </location>
    <ligand>
        <name>Mg(2+)</name>
        <dbReference type="ChEBI" id="CHEBI:18420"/>
        <label>2</label>
    </ligand>
</feature>
<dbReference type="InterPro" id="IPR027417">
    <property type="entry name" value="P-loop_NTPase"/>
</dbReference>
<evidence type="ECO:0000259" key="10">
    <source>
        <dbReference type="PROSITE" id="PS51332"/>
    </source>
</evidence>
<keyword evidence="9" id="KW-0460">Magnesium</keyword>
<feature type="binding site" evidence="9">
    <location>
        <position position="825"/>
    </location>
    <ligand>
        <name>substrate</name>
    </ligand>
</feature>
<dbReference type="SUPFAM" id="SSF52242">
    <property type="entry name" value="Cobalamin (vitamin B12)-binding domain"/>
    <property type="match status" value="1"/>
</dbReference>